<feature type="non-terminal residue" evidence="1">
    <location>
        <position position="1"/>
    </location>
</feature>
<comment type="caution">
    <text evidence="1">The sequence shown here is derived from an EMBL/GenBank/DDBJ whole genome shotgun (WGS) entry which is preliminary data.</text>
</comment>
<keyword evidence="2" id="KW-1185">Reference proteome</keyword>
<evidence type="ECO:0008006" key="3">
    <source>
        <dbReference type="Google" id="ProtNLM"/>
    </source>
</evidence>
<protein>
    <recommendedName>
        <fullName evidence="3">AAA family ATPase</fullName>
    </recommendedName>
</protein>
<dbReference type="PANTHER" id="PTHR34825:SF1">
    <property type="entry name" value="AAA-ATPASE-LIKE DOMAIN-CONTAINING PROTEIN"/>
    <property type="match status" value="1"/>
</dbReference>
<dbReference type="InterPro" id="IPR012547">
    <property type="entry name" value="PDDEXK_9"/>
</dbReference>
<dbReference type="Proteomes" id="UP000576082">
    <property type="component" value="Unassembled WGS sequence"/>
</dbReference>
<reference evidence="1 2" key="1">
    <citation type="submission" date="2020-04" db="EMBL/GenBank/DDBJ databases">
        <title>Flammeovirga sp. SR4, a novel species isolated from seawater.</title>
        <authorList>
            <person name="Wang X."/>
        </authorList>
    </citation>
    <scope>NUCLEOTIDE SEQUENCE [LARGE SCALE GENOMIC DNA]</scope>
    <source>
        <strain evidence="1 2">ATCC 23126</strain>
    </source>
</reference>
<dbReference type="Pfam" id="PF08011">
    <property type="entry name" value="PDDEXK_9"/>
    <property type="match status" value="1"/>
</dbReference>
<evidence type="ECO:0000313" key="2">
    <source>
        <dbReference type="Proteomes" id="UP000576082"/>
    </source>
</evidence>
<evidence type="ECO:0000313" key="1">
    <source>
        <dbReference type="EMBL" id="NME73099.1"/>
    </source>
</evidence>
<proteinExistence type="predicted"/>
<organism evidence="1 2">
    <name type="scientific">Flammeovirga aprica JL-4</name>
    <dbReference type="NCBI Taxonomy" id="694437"/>
    <lineage>
        <taxon>Bacteria</taxon>
        <taxon>Pseudomonadati</taxon>
        <taxon>Bacteroidota</taxon>
        <taxon>Cytophagia</taxon>
        <taxon>Cytophagales</taxon>
        <taxon>Flammeovirgaceae</taxon>
        <taxon>Flammeovirga</taxon>
    </lineage>
</organism>
<dbReference type="AlphaFoldDB" id="A0A7X9S2C0"/>
<accession>A0A7X9S2C0</accession>
<dbReference type="PANTHER" id="PTHR34825">
    <property type="entry name" value="CONSERVED PROTEIN, WITH A WEAK D-GALACTARATE DEHYDRATASE/ALTRONATE HYDROLASE DOMAIN"/>
    <property type="match status" value="1"/>
</dbReference>
<dbReference type="RefSeq" id="WP_205960099.1">
    <property type="nucleotide sequence ID" value="NZ_JABANE010000373.1"/>
</dbReference>
<dbReference type="EMBL" id="JABANE010000373">
    <property type="protein sequence ID" value="NME73099.1"/>
    <property type="molecule type" value="Genomic_DNA"/>
</dbReference>
<gene>
    <name evidence="1" type="ORF">HHU12_34445</name>
</gene>
<sequence>TIFKDLENGSEKTVLGLLLFNGYLTPTYRNQEGRKYYYGLKIPNEEVKVVYDQMLERLLERSSEVSESSILTALLDQDALEFEEVLSQYMLTSFSYHDIQHRGALPEKVYHAFILGLMAHLSNKFIIKSNPETGLGRADLIIYPKNINDPRGWVFEFKKWKRSSPALKELAQEAMEQIHESKYITVLEENNKTELMFVGVAFDGKEVACVIEKS</sequence>
<name>A0A7X9S2C0_9BACT</name>